<gene>
    <name evidence="1" type="ORF">IQ229_13605</name>
</gene>
<evidence type="ECO:0000313" key="2">
    <source>
        <dbReference type="Proteomes" id="UP000647836"/>
    </source>
</evidence>
<name>A0ABR9TZT6_9NOSO</name>
<dbReference type="EMBL" id="JADEXF010000407">
    <property type="protein sequence ID" value="MBE9105934.1"/>
    <property type="molecule type" value="Genomic_DNA"/>
</dbReference>
<organism evidence="1 2">
    <name type="scientific">Nostoc cf. edaphicum LEGE 07299</name>
    <dbReference type="NCBI Taxonomy" id="2777974"/>
    <lineage>
        <taxon>Bacteria</taxon>
        <taxon>Bacillati</taxon>
        <taxon>Cyanobacteriota</taxon>
        <taxon>Cyanophyceae</taxon>
        <taxon>Nostocales</taxon>
        <taxon>Nostocaceae</taxon>
        <taxon>Nostoc</taxon>
    </lineage>
</organism>
<dbReference type="Proteomes" id="UP000647836">
    <property type="component" value="Unassembled WGS sequence"/>
</dbReference>
<comment type="caution">
    <text evidence="1">The sequence shown here is derived from an EMBL/GenBank/DDBJ whole genome shotgun (WGS) entry which is preliminary data.</text>
</comment>
<reference evidence="1 2" key="1">
    <citation type="submission" date="2020-10" db="EMBL/GenBank/DDBJ databases">
        <authorList>
            <person name="Castelo-Branco R."/>
            <person name="Eusebio N."/>
            <person name="Adriana R."/>
            <person name="Vieira A."/>
            <person name="Brugerolle De Fraissinette N."/>
            <person name="Rezende De Castro R."/>
            <person name="Schneider M.P."/>
            <person name="Vasconcelos V."/>
            <person name="Leao P.N."/>
        </authorList>
    </citation>
    <scope>NUCLEOTIDE SEQUENCE [LARGE SCALE GENOMIC DNA]</scope>
    <source>
        <strain evidence="1 2">LEGE 07299</strain>
    </source>
</reference>
<evidence type="ECO:0008006" key="3">
    <source>
        <dbReference type="Google" id="ProtNLM"/>
    </source>
</evidence>
<protein>
    <recommendedName>
        <fullName evidence="3">Transposase</fullName>
    </recommendedName>
</protein>
<proteinExistence type="predicted"/>
<accession>A0ABR9TZT6</accession>
<keyword evidence="2" id="KW-1185">Reference proteome</keyword>
<sequence length="96" mass="10927">MIVIITPRITSTIPAITPVKSIVIVESWAIAIARYVRWGQLHICFAVKFLIVAFTDEIYEVIIPGDRTSKTRMRSPFQFGQILLMHSTKGFDQIYG</sequence>
<evidence type="ECO:0000313" key="1">
    <source>
        <dbReference type="EMBL" id="MBE9105934.1"/>
    </source>
</evidence>
<dbReference type="RefSeq" id="WP_194044497.1">
    <property type="nucleotide sequence ID" value="NZ_JADEXF010000407.1"/>
</dbReference>